<dbReference type="PROSITE" id="PS51186">
    <property type="entry name" value="GNAT"/>
    <property type="match status" value="1"/>
</dbReference>
<dbReference type="GO" id="GO:0016747">
    <property type="term" value="F:acyltransferase activity, transferring groups other than amino-acyl groups"/>
    <property type="evidence" value="ECO:0007669"/>
    <property type="project" value="InterPro"/>
</dbReference>
<dbReference type="Gene3D" id="3.40.630.30">
    <property type="match status" value="1"/>
</dbReference>
<dbReference type="RefSeq" id="WP_186869486.1">
    <property type="nucleotide sequence ID" value="NZ_JACOOL010000005.1"/>
</dbReference>
<feature type="domain" description="N-acetyltransferase" evidence="1">
    <location>
        <begin position="115"/>
        <end position="250"/>
    </location>
</feature>
<dbReference type="InterPro" id="IPR000182">
    <property type="entry name" value="GNAT_dom"/>
</dbReference>
<sequence length="250" mass="29601">MKITFDNIDIVGHVIAENELYKHYHYSEILIRYDSNFIGFKRMPTIDEFKEAEAYLREFHQKKAQVHVKFEFPPDQKLTDELYQYVQEQNYTIGTNELYSIKPQDFPEVSINPDIQVEEVNSSTYKDYLTLQYEQDVQFGESYAEAKKILHHANFQSDRVVQIIAYDKDIPVGAVDVILQDLTAEMDNLFVQDSYQRKGIGSSIQRFVMDLFRDRIVILIADGEDTPREMYRKQNYHYEGFQIEALKVYK</sequence>
<evidence type="ECO:0000259" key="1">
    <source>
        <dbReference type="PROSITE" id="PS51186"/>
    </source>
</evidence>
<name>A0A923RHV2_9BACI</name>
<comment type="caution">
    <text evidence="2">The sequence shown here is derived from an EMBL/GenBank/DDBJ whole genome shotgun (WGS) entry which is preliminary data.</text>
</comment>
<dbReference type="AlphaFoldDB" id="A0A923RHV2"/>
<dbReference type="CDD" id="cd04301">
    <property type="entry name" value="NAT_SF"/>
    <property type="match status" value="1"/>
</dbReference>
<dbReference type="Pfam" id="PF18467">
    <property type="entry name" value="DUF5613"/>
    <property type="match status" value="1"/>
</dbReference>
<dbReference type="Pfam" id="PF00583">
    <property type="entry name" value="Acetyltransf_1"/>
    <property type="match status" value="1"/>
</dbReference>
<dbReference type="InterPro" id="IPR016181">
    <property type="entry name" value="Acyl_CoA_acyltransferase"/>
</dbReference>
<keyword evidence="3" id="KW-1185">Reference proteome</keyword>
<proteinExistence type="predicted"/>
<dbReference type="Proteomes" id="UP000637359">
    <property type="component" value="Unassembled WGS sequence"/>
</dbReference>
<dbReference type="SUPFAM" id="SSF55729">
    <property type="entry name" value="Acyl-CoA N-acyltransferases (Nat)"/>
    <property type="match status" value="1"/>
</dbReference>
<evidence type="ECO:0000313" key="3">
    <source>
        <dbReference type="Proteomes" id="UP000637359"/>
    </source>
</evidence>
<organism evidence="2 3">
    <name type="scientific">Ornithinibacillus hominis</name>
    <dbReference type="NCBI Taxonomy" id="2763055"/>
    <lineage>
        <taxon>Bacteria</taxon>
        <taxon>Bacillati</taxon>
        <taxon>Bacillota</taxon>
        <taxon>Bacilli</taxon>
        <taxon>Bacillales</taxon>
        <taxon>Bacillaceae</taxon>
        <taxon>Ornithinibacillus</taxon>
    </lineage>
</organism>
<reference evidence="2" key="1">
    <citation type="submission" date="2020-08" db="EMBL/GenBank/DDBJ databases">
        <title>Genome public.</title>
        <authorList>
            <person name="Liu C."/>
            <person name="Sun Q."/>
        </authorList>
    </citation>
    <scope>NUCLEOTIDE SEQUENCE</scope>
    <source>
        <strain evidence="2">BX22</strain>
    </source>
</reference>
<accession>A0A923RHV2</accession>
<evidence type="ECO:0000313" key="2">
    <source>
        <dbReference type="EMBL" id="MBC5636771.1"/>
    </source>
</evidence>
<dbReference type="InterPro" id="IPR040549">
    <property type="entry name" value="DUF5613"/>
</dbReference>
<dbReference type="EMBL" id="JACOOL010000005">
    <property type="protein sequence ID" value="MBC5636771.1"/>
    <property type="molecule type" value="Genomic_DNA"/>
</dbReference>
<gene>
    <name evidence="2" type="ORF">H8S33_08080</name>
</gene>
<protein>
    <submittedName>
        <fullName evidence="2">GNAT family N-acetyltransferase</fullName>
    </submittedName>
</protein>